<dbReference type="eggNOG" id="COG5519">
    <property type="taxonomic scope" value="Bacteria"/>
</dbReference>
<accession>A0A074LR48</accession>
<dbReference type="InterPro" id="IPR009270">
    <property type="entry name" value="DUF927"/>
</dbReference>
<protein>
    <recommendedName>
        <fullName evidence="6">DUF927 domain-containing protein</fullName>
    </recommendedName>
</protein>
<feature type="domain" description="DUF927" evidence="2">
    <location>
        <begin position="23"/>
        <end position="289"/>
    </location>
</feature>
<gene>
    <name evidence="4" type="ORF">EL26_09120</name>
</gene>
<evidence type="ECO:0000259" key="3">
    <source>
        <dbReference type="Pfam" id="PF18662"/>
    </source>
</evidence>
<keyword evidence="5" id="KW-1185">Reference proteome</keyword>
<dbReference type="Pfam" id="PF06048">
    <property type="entry name" value="DUF927"/>
    <property type="match status" value="1"/>
</dbReference>
<dbReference type="OrthoDB" id="158067at2"/>
<feature type="region of interest" description="Disordered" evidence="1">
    <location>
        <begin position="1"/>
        <end position="29"/>
    </location>
</feature>
<reference evidence="4 5" key="1">
    <citation type="journal article" date="2013" name="Int. J. Syst. Evol. Microbiol.">
        <title>Tumebacillus flagellatus sp. nov., an alpha-amylase/pullulanase-producing bacterium isolated from cassava wastewater.</title>
        <authorList>
            <person name="Wang Q."/>
            <person name="Xie N."/>
            <person name="Qin Y."/>
            <person name="Shen N."/>
            <person name="Zhu J."/>
            <person name="Mi H."/>
            <person name="Huang R."/>
        </authorList>
    </citation>
    <scope>NUCLEOTIDE SEQUENCE [LARGE SCALE GENOMIC DNA]</scope>
    <source>
        <strain evidence="4 5">GST4</strain>
    </source>
</reference>
<dbReference type="RefSeq" id="WP_038086938.1">
    <property type="nucleotide sequence ID" value="NZ_JMIR01000010.1"/>
</dbReference>
<proteinExistence type="predicted"/>
<comment type="caution">
    <text evidence="4">The sequence shown here is derived from an EMBL/GenBank/DDBJ whole genome shotgun (WGS) entry which is preliminary data.</text>
</comment>
<name>A0A074LR48_9BACL</name>
<evidence type="ECO:0000256" key="1">
    <source>
        <dbReference type="SAM" id="MobiDB-lite"/>
    </source>
</evidence>
<sequence length="539" mass="61576">MPNNNLSNNKKRMTRFNSPHSSKPNSTILPSNINQRINITGIKRNIDTDEILLEVTYDYLNTTYTRTVSRESLFSRSKSRELLNFGMDFFEHTAHDMHKYLSEQEKNCSPTYVHSNVGFGEFEGKTIYKHWKAHGLPSLESLYQGPLNIKPLGKYKLWKALVKKEVLGNIPLELALLFGLSAPVASLIARHTGLEVLFVHLCGDSTQGKTTAIRLAVSPFGCPDSKNGGLVRTWDSTSNGLFAQLRGIHGLPLAFDEASMHEGKFSNFVYKLASGQEKTRLNKESELKENGDWNGLVLSTAEHSLLAKSSKNNGVRMRLFEFQDITWTKSASNADNLKHGLLKNYGQAGPRFVRHLLSLEDETLLSKWNEYRKLIREKIANPDHFVDRLADKFAIILVTAWFAREALRLDFNFDKILEMLLCQIQQNSTERDLGQRSYDYFRETVTQHHSKFTEHSHEQWGALIHKDGKLKQVLVLRPIMEKLLTEGGFENCQVILKSWASKKWLDCDHGKLTRKRTLRPKGSANRLYVVNILDDAENQ</sequence>
<dbReference type="Proteomes" id="UP000027931">
    <property type="component" value="Unassembled WGS sequence"/>
</dbReference>
<feature type="domain" description="Cch helix turn helix" evidence="3">
    <location>
        <begin position="432"/>
        <end position="534"/>
    </location>
</feature>
<dbReference type="Pfam" id="PF18662">
    <property type="entry name" value="HTH_56"/>
    <property type="match status" value="1"/>
</dbReference>
<organism evidence="4 5">
    <name type="scientific">Tumebacillus flagellatus</name>
    <dbReference type="NCBI Taxonomy" id="1157490"/>
    <lineage>
        <taxon>Bacteria</taxon>
        <taxon>Bacillati</taxon>
        <taxon>Bacillota</taxon>
        <taxon>Bacilli</taxon>
        <taxon>Bacillales</taxon>
        <taxon>Alicyclobacillaceae</taxon>
        <taxon>Tumebacillus</taxon>
    </lineage>
</organism>
<evidence type="ECO:0008006" key="6">
    <source>
        <dbReference type="Google" id="ProtNLM"/>
    </source>
</evidence>
<evidence type="ECO:0000313" key="5">
    <source>
        <dbReference type="Proteomes" id="UP000027931"/>
    </source>
</evidence>
<dbReference type="AlphaFoldDB" id="A0A074LR48"/>
<feature type="compositionally biased region" description="Polar residues" evidence="1">
    <location>
        <begin position="15"/>
        <end position="29"/>
    </location>
</feature>
<dbReference type="EMBL" id="JMIR01000010">
    <property type="protein sequence ID" value="KEO83564.1"/>
    <property type="molecule type" value="Genomic_DNA"/>
</dbReference>
<dbReference type="InterPro" id="IPR040538">
    <property type="entry name" value="Cch_HTH"/>
</dbReference>
<evidence type="ECO:0000313" key="4">
    <source>
        <dbReference type="EMBL" id="KEO83564.1"/>
    </source>
</evidence>
<evidence type="ECO:0000259" key="2">
    <source>
        <dbReference type="Pfam" id="PF06048"/>
    </source>
</evidence>